<organism evidence="1 2">
    <name type="scientific">Sinanodonta woodiana</name>
    <name type="common">Chinese pond mussel</name>
    <name type="synonym">Anodonta woodiana</name>
    <dbReference type="NCBI Taxonomy" id="1069815"/>
    <lineage>
        <taxon>Eukaryota</taxon>
        <taxon>Metazoa</taxon>
        <taxon>Spiralia</taxon>
        <taxon>Lophotrochozoa</taxon>
        <taxon>Mollusca</taxon>
        <taxon>Bivalvia</taxon>
        <taxon>Autobranchia</taxon>
        <taxon>Heteroconchia</taxon>
        <taxon>Palaeoheterodonta</taxon>
        <taxon>Unionida</taxon>
        <taxon>Unionoidea</taxon>
        <taxon>Unionidae</taxon>
        <taxon>Unioninae</taxon>
        <taxon>Sinanodonta</taxon>
    </lineage>
</organism>
<feature type="non-terminal residue" evidence="1">
    <location>
        <position position="1"/>
    </location>
</feature>
<sequence>PERRARWKQLFGRKDGNKLWLRSNDSGVCSDHFVNGEPTLQNSLPTLKLEYKRLEER</sequence>
<evidence type="ECO:0000313" key="1">
    <source>
        <dbReference type="EMBL" id="KAL3867723.1"/>
    </source>
</evidence>
<dbReference type="AlphaFoldDB" id="A0ABD3W3C1"/>
<dbReference type="EMBL" id="JBJQND010000008">
    <property type="protein sequence ID" value="KAL3867723.1"/>
    <property type="molecule type" value="Genomic_DNA"/>
</dbReference>
<feature type="non-terminal residue" evidence="1">
    <location>
        <position position="57"/>
    </location>
</feature>
<reference evidence="1 2" key="1">
    <citation type="submission" date="2024-11" db="EMBL/GenBank/DDBJ databases">
        <title>Chromosome-level genome assembly of the freshwater bivalve Anodonta woodiana.</title>
        <authorList>
            <person name="Chen X."/>
        </authorList>
    </citation>
    <scope>NUCLEOTIDE SEQUENCE [LARGE SCALE GENOMIC DNA]</scope>
    <source>
        <strain evidence="1">MN2024</strain>
        <tissue evidence="1">Gills</tissue>
    </source>
</reference>
<dbReference type="SUPFAM" id="SSF57716">
    <property type="entry name" value="Glucocorticoid receptor-like (DNA-binding domain)"/>
    <property type="match status" value="1"/>
</dbReference>
<keyword evidence="2" id="KW-1185">Reference proteome</keyword>
<dbReference type="Proteomes" id="UP001634394">
    <property type="component" value="Unassembled WGS sequence"/>
</dbReference>
<comment type="caution">
    <text evidence="1">The sequence shown here is derived from an EMBL/GenBank/DDBJ whole genome shotgun (WGS) entry which is preliminary data.</text>
</comment>
<protein>
    <recommendedName>
        <fullName evidence="3">THAP-type domain-containing protein</fullName>
    </recommendedName>
</protein>
<evidence type="ECO:0000313" key="2">
    <source>
        <dbReference type="Proteomes" id="UP001634394"/>
    </source>
</evidence>
<proteinExistence type="predicted"/>
<name>A0ABD3W3C1_SINWO</name>
<evidence type="ECO:0008006" key="3">
    <source>
        <dbReference type="Google" id="ProtNLM"/>
    </source>
</evidence>
<accession>A0ABD3W3C1</accession>
<gene>
    <name evidence="1" type="ORF">ACJMK2_040586</name>
</gene>